<dbReference type="InterPro" id="IPR025498">
    <property type="entry name" value="DUF4389"/>
</dbReference>
<comment type="caution">
    <text evidence="1">The sequence shown here is derived from an EMBL/GenBank/DDBJ whole genome shotgun (WGS) entry which is preliminary data.</text>
</comment>
<gene>
    <name evidence="1" type="ORF">CNQ84_10320</name>
</gene>
<proteinExistence type="predicted"/>
<dbReference type="RefSeq" id="WP_096004781.1">
    <property type="nucleotide sequence ID" value="NZ_LMAZ01000001.1"/>
</dbReference>
<protein>
    <submittedName>
        <fullName evidence="1">Lipase</fullName>
    </submittedName>
</protein>
<reference evidence="1 2" key="1">
    <citation type="submission" date="2017-09" db="EMBL/GenBank/DDBJ databases">
        <title>Pseudomonas abyssi sp. nov. isolated from Abyssopelagic Water.</title>
        <authorList>
            <person name="Wei Y."/>
        </authorList>
    </citation>
    <scope>NUCLEOTIDE SEQUENCE [LARGE SCALE GENOMIC DNA]</scope>
    <source>
        <strain evidence="1 2">MT5</strain>
    </source>
</reference>
<dbReference type="AlphaFoldDB" id="A0A2A3MID6"/>
<dbReference type="EMBL" id="NTMR01000011">
    <property type="protein sequence ID" value="PBK04487.1"/>
    <property type="molecule type" value="Genomic_DNA"/>
</dbReference>
<accession>A0A395R9P1</accession>
<organism evidence="1 2">
    <name type="scientific">Pseudomonas abyssi</name>
    <dbReference type="NCBI Taxonomy" id="170540"/>
    <lineage>
        <taxon>Bacteria</taxon>
        <taxon>Pseudomonadati</taxon>
        <taxon>Pseudomonadota</taxon>
        <taxon>Gammaproteobacteria</taxon>
        <taxon>Pseudomonadales</taxon>
        <taxon>Pseudomonadaceae</taxon>
        <taxon>Pseudomonas</taxon>
    </lineage>
</organism>
<dbReference type="Proteomes" id="UP000242313">
    <property type="component" value="Unassembled WGS sequence"/>
</dbReference>
<keyword evidence="2" id="KW-1185">Reference proteome</keyword>
<dbReference type="Pfam" id="PF14333">
    <property type="entry name" value="DUF4389"/>
    <property type="match status" value="1"/>
</dbReference>
<evidence type="ECO:0000313" key="1">
    <source>
        <dbReference type="EMBL" id="PBK04487.1"/>
    </source>
</evidence>
<accession>A0A2A3MID6</accession>
<evidence type="ECO:0000313" key="2">
    <source>
        <dbReference type="Proteomes" id="UP000242313"/>
    </source>
</evidence>
<sequence>MNTFLNNLCSADFWLRLLYVVFFALAWQVAEVALAVLTLIQIAYRLFRGEPDADCARWGSSLSQYVWQSGRYLTGGSEQKPWPFSEWPNGDARWVRQSRDQESP</sequence>
<name>A0A2A3MID6_9PSED</name>